<dbReference type="RefSeq" id="WP_406800037.1">
    <property type="nucleotide sequence ID" value="NZ_JBEWZF010000001.1"/>
</dbReference>
<dbReference type="SUPFAM" id="SSF46689">
    <property type="entry name" value="Homeodomain-like"/>
    <property type="match status" value="1"/>
</dbReference>
<sequence>MEQVEIGRFYLYWTENNIISCMGIIFPLFGIFTSFLLIYYFSSLNKSNGYLALFFLICNWIVLIYFGLHYTKDPFWEGICFVHWLPLSYLVGPCLFYYVKTTISGNHKLDKVDFLHLLPAILVGINCLPFTLLPFNDKAKIAHEIINVTEKYDLDFLFISFGSILISRTLHLLFYCILSIGYFVIYSKRTKDQIGILSTNHTMLKRWIYLLCAIQVIISSNSFLHMLTVVGIRFDFESESYAQIFTSKNHYFGIAGGGFFLQNIFLFLFPKILFGNISYNPAKQNLLNDFKSIIPKKRNQIENDPEIDIEITYYLESNPYLRKDFSLAQMAFDLKITERDLSYYFNVKQQTTFSQWRKKHRINYAIEQLNLGVSQKFTLEAVSSSAGFASRSKFIDAFKEQVGVTPSKYIKSLENK</sequence>
<feature type="transmembrane region" description="Helical" evidence="4">
    <location>
        <begin position="48"/>
        <end position="68"/>
    </location>
</feature>
<dbReference type="InterPro" id="IPR018062">
    <property type="entry name" value="HTH_AraC-typ_CS"/>
</dbReference>
<keyword evidence="2" id="KW-0238">DNA-binding</keyword>
<feature type="transmembrane region" description="Helical" evidence="4">
    <location>
        <begin position="114"/>
        <end position="136"/>
    </location>
</feature>
<accession>A0ABW8U5Y7</accession>
<reference evidence="6 7" key="1">
    <citation type="submission" date="2024-07" db="EMBL/GenBank/DDBJ databases">
        <authorList>
            <person name="Pitt A."/>
            <person name="Hahn M.W."/>
        </authorList>
    </citation>
    <scope>NUCLEOTIDE SEQUENCE [LARGE SCALE GENOMIC DNA]</scope>
    <source>
        <strain evidence="6 7">2-BAHN-186B</strain>
    </source>
</reference>
<feature type="transmembrane region" description="Helical" evidence="4">
    <location>
        <begin position="250"/>
        <end position="269"/>
    </location>
</feature>
<feature type="transmembrane region" description="Helical" evidence="4">
    <location>
        <begin position="17"/>
        <end position="41"/>
    </location>
</feature>
<feature type="transmembrane region" description="Helical" evidence="4">
    <location>
        <begin position="74"/>
        <end position="99"/>
    </location>
</feature>
<dbReference type="Gene3D" id="1.10.10.60">
    <property type="entry name" value="Homeodomain-like"/>
    <property type="match status" value="1"/>
</dbReference>
<evidence type="ECO:0000313" key="6">
    <source>
        <dbReference type="EMBL" id="MFL0298162.1"/>
    </source>
</evidence>
<gene>
    <name evidence="6" type="ORF">AAE961_04695</name>
</gene>
<evidence type="ECO:0000256" key="1">
    <source>
        <dbReference type="ARBA" id="ARBA00023015"/>
    </source>
</evidence>
<dbReference type="PROSITE" id="PS01124">
    <property type="entry name" value="HTH_ARAC_FAMILY_2"/>
    <property type="match status" value="1"/>
</dbReference>
<organism evidence="6 7">
    <name type="scientific">Aquirufa novilacunae</name>
    <dbReference type="NCBI Taxonomy" id="3139305"/>
    <lineage>
        <taxon>Bacteria</taxon>
        <taxon>Pseudomonadati</taxon>
        <taxon>Bacteroidota</taxon>
        <taxon>Cytophagia</taxon>
        <taxon>Cytophagales</taxon>
        <taxon>Flectobacillaceae</taxon>
        <taxon>Aquirufa</taxon>
    </lineage>
</organism>
<feature type="domain" description="HTH araC/xylS-type" evidence="5">
    <location>
        <begin position="309"/>
        <end position="412"/>
    </location>
</feature>
<dbReference type="SMART" id="SM00342">
    <property type="entry name" value="HTH_ARAC"/>
    <property type="match status" value="1"/>
</dbReference>
<keyword evidence="4" id="KW-1133">Transmembrane helix</keyword>
<dbReference type="PANTHER" id="PTHR43280">
    <property type="entry name" value="ARAC-FAMILY TRANSCRIPTIONAL REGULATOR"/>
    <property type="match status" value="1"/>
</dbReference>
<evidence type="ECO:0000259" key="5">
    <source>
        <dbReference type="PROSITE" id="PS01124"/>
    </source>
</evidence>
<comment type="caution">
    <text evidence="6">The sequence shown here is derived from an EMBL/GenBank/DDBJ whole genome shotgun (WGS) entry which is preliminary data.</text>
</comment>
<evidence type="ECO:0000256" key="4">
    <source>
        <dbReference type="SAM" id="Phobius"/>
    </source>
</evidence>
<evidence type="ECO:0000313" key="7">
    <source>
        <dbReference type="Proteomes" id="UP001623553"/>
    </source>
</evidence>
<dbReference type="EMBL" id="JBEWZF010000001">
    <property type="protein sequence ID" value="MFL0298162.1"/>
    <property type="molecule type" value="Genomic_DNA"/>
</dbReference>
<feature type="transmembrane region" description="Helical" evidence="4">
    <location>
        <begin position="207"/>
        <end position="230"/>
    </location>
</feature>
<dbReference type="PROSITE" id="PS00041">
    <property type="entry name" value="HTH_ARAC_FAMILY_1"/>
    <property type="match status" value="1"/>
</dbReference>
<dbReference type="InterPro" id="IPR018060">
    <property type="entry name" value="HTH_AraC"/>
</dbReference>
<evidence type="ECO:0000256" key="2">
    <source>
        <dbReference type="ARBA" id="ARBA00023125"/>
    </source>
</evidence>
<dbReference type="Pfam" id="PF12833">
    <property type="entry name" value="HTH_18"/>
    <property type="match status" value="1"/>
</dbReference>
<evidence type="ECO:0000256" key="3">
    <source>
        <dbReference type="ARBA" id="ARBA00023163"/>
    </source>
</evidence>
<keyword evidence="3" id="KW-0804">Transcription</keyword>
<keyword evidence="4" id="KW-0472">Membrane</keyword>
<proteinExistence type="predicted"/>
<feature type="transmembrane region" description="Helical" evidence="4">
    <location>
        <begin position="156"/>
        <end position="186"/>
    </location>
</feature>
<keyword evidence="7" id="KW-1185">Reference proteome</keyword>
<keyword evidence="4" id="KW-0812">Transmembrane</keyword>
<keyword evidence="1" id="KW-0805">Transcription regulation</keyword>
<dbReference type="PANTHER" id="PTHR43280:SF2">
    <property type="entry name" value="HTH-TYPE TRANSCRIPTIONAL REGULATOR EXSA"/>
    <property type="match status" value="1"/>
</dbReference>
<name>A0ABW8U5Y7_9BACT</name>
<protein>
    <submittedName>
        <fullName evidence="6">AraC family transcriptional regulator</fullName>
    </submittedName>
</protein>
<dbReference type="InterPro" id="IPR009057">
    <property type="entry name" value="Homeodomain-like_sf"/>
</dbReference>
<dbReference type="Proteomes" id="UP001623553">
    <property type="component" value="Unassembled WGS sequence"/>
</dbReference>